<evidence type="ECO:0000259" key="1">
    <source>
        <dbReference type="Pfam" id="PF01636"/>
    </source>
</evidence>
<dbReference type="InterPro" id="IPR011009">
    <property type="entry name" value="Kinase-like_dom_sf"/>
</dbReference>
<organism evidence="2 3">
    <name type="scientific">Legionella antarctica</name>
    <dbReference type="NCBI Taxonomy" id="2708020"/>
    <lineage>
        <taxon>Bacteria</taxon>
        <taxon>Pseudomonadati</taxon>
        <taxon>Pseudomonadota</taxon>
        <taxon>Gammaproteobacteria</taxon>
        <taxon>Legionellales</taxon>
        <taxon>Legionellaceae</taxon>
        <taxon>Legionella</taxon>
    </lineage>
</organism>
<name>A0A6F8SZS3_9GAMM</name>
<keyword evidence="2" id="KW-0808">Transferase</keyword>
<keyword evidence="3" id="KW-1185">Reference proteome</keyword>
<dbReference type="InterPro" id="IPR002575">
    <property type="entry name" value="Aminoglycoside_PTrfase"/>
</dbReference>
<reference evidence="2" key="1">
    <citation type="journal article" date="2020" name="Microbiol. Resour. Announc.">
        <title>Complete Genome Sequence of Novel Psychrotolerant Legionella Strain TUM19329, Isolated from Antarctic Lake Sediment.</title>
        <authorList>
            <person name="Shimada S."/>
            <person name="Nakai R."/>
            <person name="Aoki K."/>
            <person name="Shimoeda N."/>
            <person name="Ohno G."/>
            <person name="Miyazaki Y."/>
            <person name="Kudoh S."/>
            <person name="Imura S."/>
            <person name="Watanabe K."/>
            <person name="Ishii Y."/>
            <person name="Tateda K."/>
        </authorList>
    </citation>
    <scope>NUCLEOTIDE SEQUENCE [LARGE SCALE GENOMIC DNA]</scope>
    <source>
        <strain evidence="2">TUM19329</strain>
    </source>
</reference>
<proteinExistence type="predicted"/>
<evidence type="ECO:0000313" key="3">
    <source>
        <dbReference type="Proteomes" id="UP000502894"/>
    </source>
</evidence>
<dbReference type="KEGG" id="lant:TUM19329_00820"/>
<evidence type="ECO:0000313" key="2">
    <source>
        <dbReference type="EMBL" id="BCA93721.1"/>
    </source>
</evidence>
<dbReference type="AlphaFoldDB" id="A0A6F8SZS3"/>
<dbReference type="GO" id="GO:0016740">
    <property type="term" value="F:transferase activity"/>
    <property type="evidence" value="ECO:0007669"/>
    <property type="project" value="UniProtKB-KW"/>
</dbReference>
<dbReference type="RefSeq" id="WP_173235528.1">
    <property type="nucleotide sequence ID" value="NZ_AP022839.1"/>
</dbReference>
<protein>
    <submittedName>
        <fullName evidence="2">Phosphotransferase</fullName>
    </submittedName>
</protein>
<sequence length="263" mass="29661">MNAPKYLEGGRQNQIIRIGDCVHRPIGSWTNQVHNLLNHLRKNGFYSAPVPLGFDDEGLEIVSFIKGDVCNYPLNTSASSSKALLSAARLLRNFHDASQSFLVGLTSKKKCWQLPARYPEEVMCHGDFAPYNVVLDGEQAIGIIDFDTCHPGPRSWDIAYALYRWSPFTNPNNKDGFGTIGDQILRARLFCQAYGLSDEQRIGLANLIIERLEVLVDFLLAQAQKGNKDFELNMQDGHHLLYLADVEYIKNHLTRIEDGLRNP</sequence>
<accession>A0A6F8SZS3</accession>
<dbReference type="Proteomes" id="UP000502894">
    <property type="component" value="Chromosome"/>
</dbReference>
<feature type="domain" description="Aminoglycoside phosphotransferase" evidence="1">
    <location>
        <begin position="113"/>
        <end position="166"/>
    </location>
</feature>
<dbReference type="Pfam" id="PF01636">
    <property type="entry name" value="APH"/>
    <property type="match status" value="1"/>
</dbReference>
<gene>
    <name evidence="2" type="ORF">TUM19329_00820</name>
</gene>
<dbReference type="Gene3D" id="3.90.1200.10">
    <property type="match status" value="1"/>
</dbReference>
<dbReference type="EMBL" id="AP022839">
    <property type="protein sequence ID" value="BCA93721.1"/>
    <property type="molecule type" value="Genomic_DNA"/>
</dbReference>
<dbReference type="SUPFAM" id="SSF56112">
    <property type="entry name" value="Protein kinase-like (PK-like)"/>
    <property type="match status" value="1"/>
</dbReference>